<dbReference type="AlphaFoldDB" id="A0A8E0VI49"/>
<name>A0A8E0VI49_9TREM</name>
<evidence type="ECO:0000313" key="2">
    <source>
        <dbReference type="Proteomes" id="UP000728185"/>
    </source>
</evidence>
<dbReference type="Proteomes" id="UP000728185">
    <property type="component" value="Unassembled WGS sequence"/>
</dbReference>
<accession>A0A8E0VI49</accession>
<reference evidence="1" key="1">
    <citation type="submission" date="2019-05" db="EMBL/GenBank/DDBJ databases">
        <title>Annotation for the trematode Fasciolopsis buski.</title>
        <authorList>
            <person name="Choi Y.-J."/>
        </authorList>
    </citation>
    <scope>NUCLEOTIDE SEQUENCE</scope>
    <source>
        <strain evidence="1">HT</strain>
        <tissue evidence="1">Whole worm</tissue>
    </source>
</reference>
<sequence>MRSASPSLVRMHRASFKRDSAIRRSLGGTAIPPCWLNDDPLSAYDIGRVPVGQHRPIDSLSKPNDELSCLDTAPLLHIRVVRLPSLDDLGFSLDSYSHPSLGQV</sequence>
<comment type="caution">
    <text evidence="1">The sequence shown here is derived from an EMBL/GenBank/DDBJ whole genome shotgun (WGS) entry which is preliminary data.</text>
</comment>
<gene>
    <name evidence="1" type="ORF">FBUS_10683</name>
</gene>
<protein>
    <submittedName>
        <fullName evidence="1">Uncharacterized protein</fullName>
    </submittedName>
</protein>
<dbReference type="EMBL" id="LUCM01006833">
    <property type="protein sequence ID" value="KAA0190711.1"/>
    <property type="molecule type" value="Genomic_DNA"/>
</dbReference>
<dbReference type="OrthoDB" id="10432370at2759"/>
<organism evidence="1 2">
    <name type="scientific">Fasciolopsis buskii</name>
    <dbReference type="NCBI Taxonomy" id="27845"/>
    <lineage>
        <taxon>Eukaryota</taxon>
        <taxon>Metazoa</taxon>
        <taxon>Spiralia</taxon>
        <taxon>Lophotrochozoa</taxon>
        <taxon>Platyhelminthes</taxon>
        <taxon>Trematoda</taxon>
        <taxon>Digenea</taxon>
        <taxon>Plagiorchiida</taxon>
        <taxon>Echinostomata</taxon>
        <taxon>Echinostomatoidea</taxon>
        <taxon>Fasciolidae</taxon>
        <taxon>Fasciolopsis</taxon>
    </lineage>
</organism>
<keyword evidence="2" id="KW-1185">Reference proteome</keyword>
<evidence type="ECO:0000313" key="1">
    <source>
        <dbReference type="EMBL" id="KAA0190711.1"/>
    </source>
</evidence>
<proteinExistence type="predicted"/>